<evidence type="ECO:0008006" key="6">
    <source>
        <dbReference type="Google" id="ProtNLM"/>
    </source>
</evidence>
<dbReference type="InterPro" id="IPR035372">
    <property type="entry name" value="MCD_N"/>
</dbReference>
<name>A0ABD3BCC4_9LAMI</name>
<dbReference type="FunFam" id="1.20.140.90:FF:000002">
    <property type="entry name" value="Malonyl-CoA decarboxylase family protein"/>
    <property type="match status" value="1"/>
</dbReference>
<keyword evidence="5" id="KW-1185">Reference proteome</keyword>
<evidence type="ECO:0000256" key="1">
    <source>
        <dbReference type="SAM" id="MobiDB-lite"/>
    </source>
</evidence>
<dbReference type="EMBL" id="JAVIJP010000100">
    <property type="protein sequence ID" value="KAL3614967.1"/>
    <property type="molecule type" value="Genomic_DNA"/>
</dbReference>
<dbReference type="PANTHER" id="PTHR28641:SF1">
    <property type="entry name" value="MALONYL-COA DECARBOXYLASE, MITOCHONDRIAL"/>
    <property type="match status" value="1"/>
</dbReference>
<feature type="region of interest" description="Disordered" evidence="1">
    <location>
        <begin position="1"/>
        <end position="29"/>
    </location>
</feature>
<feature type="compositionally biased region" description="Polar residues" evidence="1">
    <location>
        <begin position="10"/>
        <end position="29"/>
    </location>
</feature>
<dbReference type="InterPro" id="IPR038917">
    <property type="entry name" value="Malonyl_CoA_deC"/>
</dbReference>
<comment type="caution">
    <text evidence="4">The sequence shown here is derived from an EMBL/GenBank/DDBJ whole genome shotgun (WGS) entry which is preliminary data.</text>
</comment>
<dbReference type="AlphaFoldDB" id="A0ABD3BCC4"/>
<dbReference type="FunFam" id="3.40.630.150:FF:000002">
    <property type="entry name" value="malonyl-CoA decarboxylase, mitochondrial"/>
    <property type="match status" value="1"/>
</dbReference>
<sequence length="512" mass="57879">MRTRMRPLSPATSRINQMQFPPLDSNNNVSLAQDASTSLHRDFEKVHESMHAAISMNKTEILDAALDDFSEGYFGLSIENRRILLLKLAREYDLSRNQVRELMKQYLALELPSDNAEENAHEGEGSFSAFYRIERNLRQSLKPMYEILFERLNTHPGGLRFLSTMRADILSFLAEENIASVRALDSYLKEKLITWLSPANLQLLNITWDDPASLLEKIVAYEAVHPISNLLDLKRRLGVGRRCFGYLHPAIPGEPLIFIEVALMKNVAQTIQEVLWDDPPIGEHEATTALFYSISSTQPGLSGINLGKFLIKRVIDVVRRDMPGISTFATLSPIPGYMQWLLSKLGSIERSDSPFSENLMKPEEETSLLDAAEESTTGKTGMEIMRNLLSSPSHQWANSEKLSVALKTPLMRLCARYLLHEKKRGKALDSVGNFHLQNGAMIGRINWMADRSEKGLKQSAGIMVNYIYKVEHIEENAQSYFSKGRIQASEEVKIYVDEAQASLQEETKGLED</sequence>
<accession>A0ABD3BCC4</accession>
<gene>
    <name evidence="4" type="ORF">CASFOL_040628</name>
</gene>
<feature type="domain" description="Malonyl-CoA decarboxylase N-terminal" evidence="3">
    <location>
        <begin position="132"/>
        <end position="195"/>
    </location>
</feature>
<reference evidence="5" key="1">
    <citation type="journal article" date="2024" name="IScience">
        <title>Strigolactones Initiate the Formation of Haustorium-like Structures in Castilleja.</title>
        <authorList>
            <person name="Buerger M."/>
            <person name="Peterson D."/>
            <person name="Chory J."/>
        </authorList>
    </citation>
    <scope>NUCLEOTIDE SEQUENCE [LARGE SCALE GENOMIC DNA]</scope>
</reference>
<dbReference type="Gene3D" id="1.20.140.90">
    <property type="entry name" value="Malonyl-CoA decarboxylase, oligemerization domain"/>
    <property type="match status" value="1"/>
</dbReference>
<evidence type="ECO:0000259" key="2">
    <source>
        <dbReference type="Pfam" id="PF05292"/>
    </source>
</evidence>
<evidence type="ECO:0000259" key="3">
    <source>
        <dbReference type="Pfam" id="PF17408"/>
    </source>
</evidence>
<protein>
    <recommendedName>
        <fullName evidence="6">Malonyl-CoA decarboxylase</fullName>
    </recommendedName>
</protein>
<feature type="domain" description="Malonyl-CoA decarboxylase C-terminal" evidence="2">
    <location>
        <begin position="200"/>
        <end position="469"/>
    </location>
</feature>
<proteinExistence type="predicted"/>
<evidence type="ECO:0000313" key="5">
    <source>
        <dbReference type="Proteomes" id="UP001632038"/>
    </source>
</evidence>
<dbReference type="InterPro" id="IPR038351">
    <property type="entry name" value="MCD_N_sf"/>
</dbReference>
<dbReference type="InterPro" id="IPR042303">
    <property type="entry name" value="Malonyl_CoA_deC_C_sf"/>
</dbReference>
<dbReference type="InterPro" id="IPR007956">
    <property type="entry name" value="Malonyl_CoA_deC_C"/>
</dbReference>
<organism evidence="4 5">
    <name type="scientific">Castilleja foliolosa</name>
    <dbReference type="NCBI Taxonomy" id="1961234"/>
    <lineage>
        <taxon>Eukaryota</taxon>
        <taxon>Viridiplantae</taxon>
        <taxon>Streptophyta</taxon>
        <taxon>Embryophyta</taxon>
        <taxon>Tracheophyta</taxon>
        <taxon>Spermatophyta</taxon>
        <taxon>Magnoliopsida</taxon>
        <taxon>eudicotyledons</taxon>
        <taxon>Gunneridae</taxon>
        <taxon>Pentapetalae</taxon>
        <taxon>asterids</taxon>
        <taxon>lamiids</taxon>
        <taxon>Lamiales</taxon>
        <taxon>Orobanchaceae</taxon>
        <taxon>Pedicularideae</taxon>
        <taxon>Castillejinae</taxon>
        <taxon>Castilleja</taxon>
    </lineage>
</organism>
<dbReference type="Gene3D" id="3.40.630.150">
    <property type="entry name" value="Malonyl-CoA decarboxylase, catalytic domain"/>
    <property type="match status" value="1"/>
</dbReference>
<dbReference type="PANTHER" id="PTHR28641">
    <property type="match status" value="1"/>
</dbReference>
<dbReference type="Proteomes" id="UP001632038">
    <property type="component" value="Unassembled WGS sequence"/>
</dbReference>
<dbReference type="Pfam" id="PF17408">
    <property type="entry name" value="MCD_N"/>
    <property type="match status" value="1"/>
</dbReference>
<evidence type="ECO:0000313" key="4">
    <source>
        <dbReference type="EMBL" id="KAL3614967.1"/>
    </source>
</evidence>
<dbReference type="Pfam" id="PF05292">
    <property type="entry name" value="MCD"/>
    <property type="match status" value="1"/>
</dbReference>